<dbReference type="GeneID" id="55620355"/>
<dbReference type="EMBL" id="MN038177">
    <property type="protein sequence ID" value="QDH49640.1"/>
    <property type="molecule type" value="Genomic_DNA"/>
</dbReference>
<keyword evidence="1" id="KW-0812">Transmembrane</keyword>
<organism evidence="2 3">
    <name type="scientific">Pantoea phage Kyle</name>
    <dbReference type="NCBI Taxonomy" id="2589665"/>
    <lineage>
        <taxon>Viruses</taxon>
        <taxon>Duplodnaviria</taxon>
        <taxon>Heunggongvirae</taxon>
        <taxon>Uroviricota</taxon>
        <taxon>Caudoviricetes</taxon>
        <taxon>Lindbergviridae</taxon>
        <taxon>Kylevirus</taxon>
        <taxon>Kylevirus kyle</taxon>
    </lineage>
</organism>
<feature type="transmembrane region" description="Helical" evidence="1">
    <location>
        <begin position="45"/>
        <end position="65"/>
    </location>
</feature>
<evidence type="ECO:0000256" key="1">
    <source>
        <dbReference type="SAM" id="Phobius"/>
    </source>
</evidence>
<dbReference type="KEGG" id="vg:55620355"/>
<sequence>MNVLRKVANVIEENELLIAAALTFILIYNMQDALAGRSGLFIVLAFAWMFIIIACPIIPAIVWILKLLSSIGKSK</sequence>
<keyword evidence="3" id="KW-1185">Reference proteome</keyword>
<dbReference type="Proteomes" id="UP000319711">
    <property type="component" value="Segment"/>
</dbReference>
<evidence type="ECO:0000313" key="3">
    <source>
        <dbReference type="Proteomes" id="UP000319711"/>
    </source>
</evidence>
<keyword evidence="1" id="KW-1133">Transmembrane helix</keyword>
<reference evidence="2 3" key="1">
    <citation type="submission" date="2019-06" db="EMBL/GenBank/DDBJ databases">
        <authorList>
            <person name="Fakulujo A."/>
            <person name="Fiaz D."/>
            <person name="Garg S."/>
            <person name="Gordon G."/>
            <person name="Haider Z."/>
            <person name="Hale A."/>
            <person name="Hodges K."/>
            <person name="Jacob L."/>
            <person name="Kandil F."/>
            <person name="Kincaid V."/>
            <person name="Melchor-Guerra M."/>
            <person name="Morrelli A."/>
            <person name="Morris R."/>
            <person name="Nawaz M."/>
            <person name="Nguyen N."/>
            <person name="Omair A."/>
            <person name="Pray J."/>
            <person name="Saleem H."/>
            <person name="Saravane K."/>
            <person name="Sharma A."/>
            <person name="Singh A."/>
            <person name="Walston M."/>
            <person name="Zaman H."/>
            <person name="Puthuveetil N."/>
            <person name="Do L."/>
            <person name="Islam N."/>
            <person name="Johnson A."/>
        </authorList>
    </citation>
    <scope>NUCLEOTIDE SEQUENCE [LARGE SCALE GENOMIC DNA]</scope>
</reference>
<proteinExistence type="predicted"/>
<accession>A0A514A8N9</accession>
<name>A0A514A8N9_9CAUD</name>
<evidence type="ECO:0000313" key="2">
    <source>
        <dbReference type="EMBL" id="QDH49640.1"/>
    </source>
</evidence>
<keyword evidence="1" id="KW-0472">Membrane</keyword>
<gene>
    <name evidence="2" type="primary">18</name>
    <name evidence="2" type="ORF">KYLE_19</name>
</gene>
<dbReference type="RefSeq" id="YP_009849851.1">
    <property type="nucleotide sequence ID" value="NC_048796.1"/>
</dbReference>
<protein>
    <submittedName>
        <fullName evidence="2">Uncharacterized protein</fullName>
    </submittedName>
</protein>